<evidence type="ECO:0000313" key="2">
    <source>
        <dbReference type="Proteomes" id="UP000005087"/>
    </source>
</evidence>
<gene>
    <name evidence="1" type="ORF">SacglDRAFT_00321</name>
</gene>
<evidence type="ECO:0000313" key="1">
    <source>
        <dbReference type="EMBL" id="EIE97276.1"/>
    </source>
</evidence>
<sequence>MAAIGLAASCGGFGAPGAGDLGPWPGAPPPGGSGLGPLLCCFGGMRKPFVVGLP</sequence>
<reference evidence="2" key="2">
    <citation type="submission" date="2012-01" db="EMBL/GenBank/DDBJ databases">
        <title>Noncontiguous Finished sequence of chromosome of Saccharomonospora glauca K62.</title>
        <authorList>
            <consortium name="US DOE Joint Genome Institute"/>
            <person name="Lucas S."/>
            <person name="Han J."/>
            <person name="Lapidus A."/>
            <person name="Cheng J.-F."/>
            <person name="Goodwin L."/>
            <person name="Pitluck S."/>
            <person name="Peters L."/>
            <person name="Mikhailova N."/>
            <person name="Held B."/>
            <person name="Detter J.C."/>
            <person name="Han C."/>
            <person name="Tapia R."/>
            <person name="Land M."/>
            <person name="Hauser L."/>
            <person name="Kyrpides N."/>
            <person name="Ivanova N."/>
            <person name="Pagani I."/>
            <person name="Brambilla E.-M."/>
            <person name="Klenk H.-P."/>
            <person name="Woyke T."/>
        </authorList>
    </citation>
    <scope>NUCLEOTIDE SEQUENCE [LARGE SCALE GENOMIC DNA]</scope>
    <source>
        <strain evidence="2">K62</strain>
    </source>
</reference>
<dbReference type="STRING" id="928724.SacglDRAFT_00321"/>
<dbReference type="EMBL" id="CM001484">
    <property type="protein sequence ID" value="EIE97276.1"/>
    <property type="molecule type" value="Genomic_DNA"/>
</dbReference>
<dbReference type="AlphaFoldDB" id="I1CX52"/>
<name>I1CX52_9PSEU</name>
<reference evidence="1 2" key="1">
    <citation type="submission" date="2011-09" db="EMBL/GenBank/DDBJ databases">
        <authorList>
            <consortium name="US DOE Joint Genome Institute (JGI-PGF)"/>
            <person name="Lucas S."/>
            <person name="Han J."/>
            <person name="Lapidus A."/>
            <person name="Cheng J.-F."/>
            <person name="Goodwin L."/>
            <person name="Pitluck S."/>
            <person name="Peters L."/>
            <person name="Land M.L."/>
            <person name="Hauser L."/>
            <person name="Brambilla E."/>
            <person name="Klenk H.-P."/>
            <person name="Woyke T.J."/>
        </authorList>
    </citation>
    <scope>NUCLEOTIDE SEQUENCE [LARGE SCALE GENOMIC DNA]</scope>
    <source>
        <strain evidence="1 2">K62</strain>
    </source>
</reference>
<dbReference type="HOGENOM" id="CLU_3047744_0_0_11"/>
<accession>I1CX52</accession>
<proteinExistence type="predicted"/>
<dbReference type="Proteomes" id="UP000005087">
    <property type="component" value="Chromosome"/>
</dbReference>
<protein>
    <submittedName>
        <fullName evidence="1">Uncharacterized protein</fullName>
    </submittedName>
</protein>
<keyword evidence="2" id="KW-1185">Reference proteome</keyword>
<organism evidence="1 2">
    <name type="scientific">Saccharomonospora glauca K62</name>
    <dbReference type="NCBI Taxonomy" id="928724"/>
    <lineage>
        <taxon>Bacteria</taxon>
        <taxon>Bacillati</taxon>
        <taxon>Actinomycetota</taxon>
        <taxon>Actinomycetes</taxon>
        <taxon>Pseudonocardiales</taxon>
        <taxon>Pseudonocardiaceae</taxon>
        <taxon>Saccharomonospora</taxon>
    </lineage>
</organism>